<sequence>MIITNVKANSRDKLPLDRLYDKIEAYLRALESLGLKSKENTAWLFPMVESCLTENVLKAWQRSSLLGQPEEKDQSRLTHLMKFLKAEVEGEERLKLARGGLSSINRKVVYHDKARGGGADSKFKFKKQASVPVTSFLLTKDHACIFCGKMHESKNCYTARELSVDERISNVKKKKCYLKCLEPNHIVKFCKQLVRCFACGKAHSVILCPGMGSKMESPLNRETSYQDVKCGDIPRVSKDSILKELKRNNIWLSDMGADCPKIDILIGSDNYGKILTGLVRQLKGGLTAVCTKLGWVVCGASDEIISNKDKNAPTLGASLVVHDFNISDLSSLEAIGILDPKQNLTNAAEEEIARDQFSNYLTRKENGRYCVRSPWL</sequence>
<name>A0A8X6EZ69_TRICU</name>
<dbReference type="PANTHER" id="PTHR47331:SF1">
    <property type="entry name" value="GAG-LIKE PROTEIN"/>
    <property type="match status" value="1"/>
</dbReference>
<dbReference type="Proteomes" id="UP000887116">
    <property type="component" value="Unassembled WGS sequence"/>
</dbReference>
<evidence type="ECO:0008006" key="3">
    <source>
        <dbReference type="Google" id="ProtNLM"/>
    </source>
</evidence>
<accession>A0A8X6EZ69</accession>
<gene>
    <name evidence="1" type="primary">AVEN_189156_1</name>
    <name evidence="1" type="ORF">TNCT_554231</name>
</gene>
<comment type="caution">
    <text evidence="1">The sequence shown here is derived from an EMBL/GenBank/DDBJ whole genome shotgun (WGS) entry which is preliminary data.</text>
</comment>
<dbReference type="PANTHER" id="PTHR47331">
    <property type="entry name" value="PHD-TYPE DOMAIN-CONTAINING PROTEIN"/>
    <property type="match status" value="1"/>
</dbReference>
<evidence type="ECO:0000313" key="2">
    <source>
        <dbReference type="Proteomes" id="UP000887116"/>
    </source>
</evidence>
<proteinExistence type="predicted"/>
<evidence type="ECO:0000313" key="1">
    <source>
        <dbReference type="EMBL" id="GFQ65051.1"/>
    </source>
</evidence>
<dbReference type="AlphaFoldDB" id="A0A8X6EZ69"/>
<reference evidence="1" key="1">
    <citation type="submission" date="2020-07" db="EMBL/GenBank/DDBJ databases">
        <title>Multicomponent nature underlies the extraordinary mechanical properties of spider dragline silk.</title>
        <authorList>
            <person name="Kono N."/>
            <person name="Nakamura H."/>
            <person name="Mori M."/>
            <person name="Yoshida Y."/>
            <person name="Ohtoshi R."/>
            <person name="Malay A.D."/>
            <person name="Moran D.A.P."/>
            <person name="Tomita M."/>
            <person name="Numata K."/>
            <person name="Arakawa K."/>
        </authorList>
    </citation>
    <scope>NUCLEOTIDE SEQUENCE</scope>
</reference>
<organism evidence="1 2">
    <name type="scientific">Trichonephila clavata</name>
    <name type="common">Joro spider</name>
    <name type="synonym">Nephila clavata</name>
    <dbReference type="NCBI Taxonomy" id="2740835"/>
    <lineage>
        <taxon>Eukaryota</taxon>
        <taxon>Metazoa</taxon>
        <taxon>Ecdysozoa</taxon>
        <taxon>Arthropoda</taxon>
        <taxon>Chelicerata</taxon>
        <taxon>Arachnida</taxon>
        <taxon>Araneae</taxon>
        <taxon>Araneomorphae</taxon>
        <taxon>Entelegynae</taxon>
        <taxon>Araneoidea</taxon>
        <taxon>Nephilidae</taxon>
        <taxon>Trichonephila</taxon>
    </lineage>
</organism>
<protein>
    <recommendedName>
        <fullName evidence="3">Peptidase aspartic putative domain-containing protein</fullName>
    </recommendedName>
</protein>
<keyword evidence="2" id="KW-1185">Reference proteome</keyword>
<dbReference type="EMBL" id="BMAO01020107">
    <property type="protein sequence ID" value="GFQ65051.1"/>
    <property type="molecule type" value="Genomic_DNA"/>
</dbReference>
<dbReference type="OrthoDB" id="416987at2759"/>